<accession>A0ABS7CKY4</accession>
<evidence type="ECO:0000256" key="1">
    <source>
        <dbReference type="ARBA" id="ARBA00006484"/>
    </source>
</evidence>
<protein>
    <submittedName>
        <fullName evidence="3">SDR family NAD(P)-dependent oxidoreductase</fullName>
    </submittedName>
</protein>
<dbReference type="SUPFAM" id="SSF51735">
    <property type="entry name" value="NAD(P)-binding Rossmann-fold domains"/>
    <property type="match status" value="1"/>
</dbReference>
<evidence type="ECO:0000313" key="4">
    <source>
        <dbReference type="Proteomes" id="UP001519887"/>
    </source>
</evidence>
<name>A0ABS7CKY4_9BACL</name>
<dbReference type="PANTHER" id="PTHR43669:SF3">
    <property type="entry name" value="ALCOHOL DEHYDROGENASE, PUTATIVE (AFU_ORTHOLOGUE AFUA_3G03445)-RELATED"/>
    <property type="match status" value="1"/>
</dbReference>
<gene>
    <name evidence="3" type="ORF">K0U00_46905</name>
</gene>
<sequence>MDFIDIEGKVALVTGAAQGIGEAVARALAAHGAVVAAVDRNAEGLIRLVSELAAGGSHAAAFHADVSDSADINEAVGQI</sequence>
<dbReference type="EMBL" id="JAHZIK010003106">
    <property type="protein sequence ID" value="MBW7461614.1"/>
    <property type="molecule type" value="Genomic_DNA"/>
</dbReference>
<dbReference type="Pfam" id="PF00106">
    <property type="entry name" value="adh_short"/>
    <property type="match status" value="1"/>
</dbReference>
<dbReference type="InterPro" id="IPR036291">
    <property type="entry name" value="NAD(P)-bd_dom_sf"/>
</dbReference>
<evidence type="ECO:0000313" key="3">
    <source>
        <dbReference type="EMBL" id="MBW7461614.1"/>
    </source>
</evidence>
<comment type="similarity">
    <text evidence="1">Belongs to the short-chain dehydrogenases/reductases (SDR) family.</text>
</comment>
<keyword evidence="4" id="KW-1185">Reference proteome</keyword>
<dbReference type="Proteomes" id="UP001519887">
    <property type="component" value="Unassembled WGS sequence"/>
</dbReference>
<dbReference type="Gene3D" id="3.40.50.720">
    <property type="entry name" value="NAD(P)-binding Rossmann-like Domain"/>
    <property type="match status" value="1"/>
</dbReference>
<evidence type="ECO:0000256" key="2">
    <source>
        <dbReference type="ARBA" id="ARBA00023002"/>
    </source>
</evidence>
<reference evidence="3 4" key="1">
    <citation type="submission" date="2021-07" db="EMBL/GenBank/DDBJ databases">
        <title>Paenibacillus radiodurans sp. nov., isolated from the southeastern edge of Tengger Desert.</title>
        <authorList>
            <person name="Zhang G."/>
        </authorList>
    </citation>
    <scope>NUCLEOTIDE SEQUENCE [LARGE SCALE GENOMIC DNA]</scope>
    <source>
        <strain evidence="3 4">CCM 7311</strain>
    </source>
</reference>
<dbReference type="InterPro" id="IPR002347">
    <property type="entry name" value="SDR_fam"/>
</dbReference>
<keyword evidence="2" id="KW-0560">Oxidoreductase</keyword>
<dbReference type="PANTHER" id="PTHR43669">
    <property type="entry name" value="5-KETO-D-GLUCONATE 5-REDUCTASE"/>
    <property type="match status" value="1"/>
</dbReference>
<comment type="caution">
    <text evidence="3">The sequence shown here is derived from an EMBL/GenBank/DDBJ whole genome shotgun (WGS) entry which is preliminary data.</text>
</comment>
<proteinExistence type="inferred from homology"/>
<feature type="non-terminal residue" evidence="3">
    <location>
        <position position="79"/>
    </location>
</feature>
<organism evidence="3 4">
    <name type="scientific">Paenibacillus sepulcri</name>
    <dbReference type="NCBI Taxonomy" id="359917"/>
    <lineage>
        <taxon>Bacteria</taxon>
        <taxon>Bacillati</taxon>
        <taxon>Bacillota</taxon>
        <taxon>Bacilli</taxon>
        <taxon>Bacillales</taxon>
        <taxon>Paenibacillaceae</taxon>
        <taxon>Paenibacillus</taxon>
    </lineage>
</organism>